<protein>
    <recommendedName>
        <fullName evidence="3">Secreted protein</fullName>
    </recommendedName>
</protein>
<dbReference type="AlphaFoldDB" id="A0A131YCC5"/>
<dbReference type="EMBL" id="GEDV01012412">
    <property type="protein sequence ID" value="JAP76145.1"/>
    <property type="molecule type" value="Transcribed_RNA"/>
</dbReference>
<sequence>MNQLALIKLLLMQVSRAFPCASSSFLTRCFLIQDVQPASQQVHLIRLYFFFKRPFQSIVLFIHMLFGHLHYRASSSCGVLFVPMLRLRFHRAVS</sequence>
<organism evidence="2">
    <name type="scientific">Rhipicephalus appendiculatus</name>
    <name type="common">Brown ear tick</name>
    <dbReference type="NCBI Taxonomy" id="34631"/>
    <lineage>
        <taxon>Eukaryota</taxon>
        <taxon>Metazoa</taxon>
        <taxon>Ecdysozoa</taxon>
        <taxon>Arthropoda</taxon>
        <taxon>Chelicerata</taxon>
        <taxon>Arachnida</taxon>
        <taxon>Acari</taxon>
        <taxon>Parasitiformes</taxon>
        <taxon>Ixodida</taxon>
        <taxon>Ixodoidea</taxon>
        <taxon>Ixodidae</taxon>
        <taxon>Rhipicephalinae</taxon>
        <taxon>Rhipicephalus</taxon>
        <taxon>Rhipicephalus</taxon>
    </lineage>
</organism>
<evidence type="ECO:0000313" key="2">
    <source>
        <dbReference type="EMBL" id="JAP76145.1"/>
    </source>
</evidence>
<evidence type="ECO:0000256" key="1">
    <source>
        <dbReference type="SAM" id="SignalP"/>
    </source>
</evidence>
<reference evidence="2" key="1">
    <citation type="journal article" date="2016" name="Ticks Tick Borne Dis.">
        <title>De novo assembly and annotation of the salivary gland transcriptome of Rhipicephalus appendiculatus male and female ticks during blood feeding.</title>
        <authorList>
            <person name="de Castro M.H."/>
            <person name="de Klerk D."/>
            <person name="Pienaar R."/>
            <person name="Latif A.A."/>
            <person name="Rees D.J."/>
            <person name="Mans B.J."/>
        </authorList>
    </citation>
    <scope>NUCLEOTIDE SEQUENCE</scope>
    <source>
        <tissue evidence="2">Salivary glands</tissue>
    </source>
</reference>
<feature type="signal peptide" evidence="1">
    <location>
        <begin position="1"/>
        <end position="17"/>
    </location>
</feature>
<keyword evidence="1" id="KW-0732">Signal</keyword>
<proteinExistence type="predicted"/>
<feature type="chain" id="PRO_5007284644" description="Secreted protein" evidence="1">
    <location>
        <begin position="18"/>
        <end position="94"/>
    </location>
</feature>
<accession>A0A131YCC5</accession>
<evidence type="ECO:0008006" key="3">
    <source>
        <dbReference type="Google" id="ProtNLM"/>
    </source>
</evidence>
<name>A0A131YCC5_RHIAP</name>